<evidence type="ECO:0000256" key="3">
    <source>
        <dbReference type="RuleBase" id="RU363019"/>
    </source>
</evidence>
<dbReference type="EC" id="5.2.1.8" evidence="3"/>
<evidence type="ECO:0000256" key="4">
    <source>
        <dbReference type="SAM" id="Phobius"/>
    </source>
</evidence>
<evidence type="ECO:0000313" key="7">
    <source>
        <dbReference type="Proteomes" id="UP000676336"/>
    </source>
</evidence>
<sequence length="239" mass="27297">MISDYVNNGQWINRNEFDKELSRKMREVLPSMLMKHDLLLSYNSLASHTCVYFDFSIKHKIIGRMVFRVCYEKVIFLLKKYSFFIFKNFLGVGVGDKHLCYVGSKLTHVFPQYLIRGNAFINIFSLLLLLLFNLIGGDITNFDGSGGERIYAKTFADENFNNKHSKPGTLSMTNFGSNTNNSQFFITYIELPFFDDTYVVLGEISSGMDVMHAIMNQGSVTGRPKTDIMIVECGTTNEN</sequence>
<evidence type="ECO:0000313" key="6">
    <source>
        <dbReference type="EMBL" id="CAF4740585.1"/>
    </source>
</evidence>
<accession>A0A8S3ANI5</accession>
<dbReference type="InterPro" id="IPR002130">
    <property type="entry name" value="Cyclophilin-type_PPIase_dom"/>
</dbReference>
<dbReference type="InterPro" id="IPR024936">
    <property type="entry name" value="Cyclophilin-type_PPIase"/>
</dbReference>
<organism evidence="6 7">
    <name type="scientific">Rotaria magnacalcarata</name>
    <dbReference type="NCBI Taxonomy" id="392030"/>
    <lineage>
        <taxon>Eukaryota</taxon>
        <taxon>Metazoa</taxon>
        <taxon>Spiralia</taxon>
        <taxon>Gnathifera</taxon>
        <taxon>Rotifera</taxon>
        <taxon>Eurotatoria</taxon>
        <taxon>Bdelloidea</taxon>
        <taxon>Philodinida</taxon>
        <taxon>Philodinidae</taxon>
        <taxon>Rotaria</taxon>
    </lineage>
</organism>
<keyword evidence="4" id="KW-0812">Transmembrane</keyword>
<gene>
    <name evidence="6" type="ORF">SMN809_LOCUS44703</name>
</gene>
<dbReference type="PANTHER" id="PTHR11071">
    <property type="entry name" value="PEPTIDYL-PROLYL CIS-TRANS ISOMERASE"/>
    <property type="match status" value="1"/>
</dbReference>
<dbReference type="PROSITE" id="PS50072">
    <property type="entry name" value="CSA_PPIASE_2"/>
    <property type="match status" value="1"/>
</dbReference>
<dbReference type="PIRSF" id="PIRSF001467">
    <property type="entry name" value="Peptidylpro_ismrse"/>
    <property type="match status" value="1"/>
</dbReference>
<comment type="caution">
    <text evidence="6">The sequence shown here is derived from an EMBL/GenBank/DDBJ whole genome shotgun (WGS) entry which is preliminary data.</text>
</comment>
<feature type="domain" description="PPIase cyclophilin-type" evidence="5">
    <location>
        <begin position="52"/>
        <end position="235"/>
    </location>
</feature>
<evidence type="ECO:0000259" key="5">
    <source>
        <dbReference type="PROSITE" id="PS50072"/>
    </source>
</evidence>
<comment type="catalytic activity">
    <reaction evidence="3">
        <text>[protein]-peptidylproline (omega=180) = [protein]-peptidylproline (omega=0)</text>
        <dbReference type="Rhea" id="RHEA:16237"/>
        <dbReference type="Rhea" id="RHEA-COMP:10747"/>
        <dbReference type="Rhea" id="RHEA-COMP:10748"/>
        <dbReference type="ChEBI" id="CHEBI:83833"/>
        <dbReference type="ChEBI" id="CHEBI:83834"/>
        <dbReference type="EC" id="5.2.1.8"/>
    </reaction>
</comment>
<evidence type="ECO:0000256" key="2">
    <source>
        <dbReference type="ARBA" id="ARBA00023235"/>
    </source>
</evidence>
<dbReference type="PANTHER" id="PTHR11071:SF561">
    <property type="entry name" value="PEPTIDYL-PROLYL CIS-TRANS ISOMERASE D-RELATED"/>
    <property type="match status" value="1"/>
</dbReference>
<dbReference type="Proteomes" id="UP000676336">
    <property type="component" value="Unassembled WGS sequence"/>
</dbReference>
<keyword evidence="2 3" id="KW-0413">Isomerase</keyword>
<dbReference type="EMBL" id="CAJOBI010134729">
    <property type="protein sequence ID" value="CAF4740585.1"/>
    <property type="molecule type" value="Genomic_DNA"/>
</dbReference>
<feature type="transmembrane region" description="Helical" evidence="4">
    <location>
        <begin position="113"/>
        <end position="135"/>
    </location>
</feature>
<keyword evidence="4" id="KW-1133">Transmembrane helix</keyword>
<comment type="similarity">
    <text evidence="3">Belongs to the cyclophilin-type PPIase family.</text>
</comment>
<dbReference type="AlphaFoldDB" id="A0A8S3ANI5"/>
<protein>
    <recommendedName>
        <fullName evidence="3">Peptidyl-prolyl cis-trans isomerase</fullName>
        <shortName evidence="3">PPIase</shortName>
        <ecNumber evidence="3">5.2.1.8</ecNumber>
    </recommendedName>
</protein>
<reference evidence="6" key="1">
    <citation type="submission" date="2021-02" db="EMBL/GenBank/DDBJ databases">
        <authorList>
            <person name="Nowell W R."/>
        </authorList>
    </citation>
    <scope>NUCLEOTIDE SEQUENCE</scope>
</reference>
<dbReference type="GO" id="GO:0016018">
    <property type="term" value="F:cyclosporin A binding"/>
    <property type="evidence" value="ECO:0007669"/>
    <property type="project" value="TreeGrafter"/>
</dbReference>
<dbReference type="PRINTS" id="PR00153">
    <property type="entry name" value="CSAPPISMRASE"/>
</dbReference>
<proteinExistence type="inferred from homology"/>
<keyword evidence="1 3" id="KW-0697">Rotamase</keyword>
<dbReference type="SUPFAM" id="SSF50891">
    <property type="entry name" value="Cyclophilin-like"/>
    <property type="match status" value="1"/>
</dbReference>
<dbReference type="GO" id="GO:0006457">
    <property type="term" value="P:protein folding"/>
    <property type="evidence" value="ECO:0007669"/>
    <property type="project" value="TreeGrafter"/>
</dbReference>
<name>A0A8S3ANI5_9BILA</name>
<evidence type="ECO:0000256" key="1">
    <source>
        <dbReference type="ARBA" id="ARBA00023110"/>
    </source>
</evidence>
<dbReference type="Pfam" id="PF00160">
    <property type="entry name" value="Pro_isomerase"/>
    <property type="match status" value="1"/>
</dbReference>
<dbReference type="GO" id="GO:0003755">
    <property type="term" value="F:peptidyl-prolyl cis-trans isomerase activity"/>
    <property type="evidence" value="ECO:0007669"/>
    <property type="project" value="UniProtKB-UniRule"/>
</dbReference>
<dbReference type="InterPro" id="IPR029000">
    <property type="entry name" value="Cyclophilin-like_dom_sf"/>
</dbReference>
<dbReference type="Gene3D" id="2.40.100.10">
    <property type="entry name" value="Cyclophilin-like"/>
    <property type="match status" value="1"/>
</dbReference>
<dbReference type="GO" id="GO:0005737">
    <property type="term" value="C:cytoplasm"/>
    <property type="evidence" value="ECO:0007669"/>
    <property type="project" value="TreeGrafter"/>
</dbReference>
<comment type="function">
    <text evidence="3">PPIases accelerate the folding of proteins. It catalyzes the cis-trans isomerization of proline imidic peptide bonds in oligopeptides.</text>
</comment>
<keyword evidence="4" id="KW-0472">Membrane</keyword>